<organism evidence="2 3">
    <name type="scientific">Thalassiosira pseudonana</name>
    <name type="common">Marine diatom</name>
    <name type="synonym">Cyclotella nana</name>
    <dbReference type="NCBI Taxonomy" id="35128"/>
    <lineage>
        <taxon>Eukaryota</taxon>
        <taxon>Sar</taxon>
        <taxon>Stramenopiles</taxon>
        <taxon>Ochrophyta</taxon>
        <taxon>Bacillariophyta</taxon>
        <taxon>Coscinodiscophyceae</taxon>
        <taxon>Thalassiosirophycidae</taxon>
        <taxon>Thalassiosirales</taxon>
        <taxon>Thalassiosiraceae</taxon>
        <taxon>Thalassiosira</taxon>
    </lineage>
</organism>
<feature type="signal peptide" evidence="1">
    <location>
        <begin position="1"/>
        <end position="21"/>
    </location>
</feature>
<accession>B5YP63</accession>
<reference evidence="2 3" key="1">
    <citation type="journal article" date="2004" name="Science">
        <title>The genome of the diatom Thalassiosira pseudonana: ecology, evolution, and metabolism.</title>
        <authorList>
            <person name="Armbrust E.V."/>
            <person name="Berges J.A."/>
            <person name="Bowler C."/>
            <person name="Green B.R."/>
            <person name="Martinez D."/>
            <person name="Putnam N.H."/>
            <person name="Zhou S."/>
            <person name="Allen A.E."/>
            <person name="Apt K.E."/>
            <person name="Bechner M."/>
            <person name="Brzezinski M.A."/>
            <person name="Chaal B.K."/>
            <person name="Chiovitti A."/>
            <person name="Davis A.K."/>
            <person name="Demarest M.S."/>
            <person name="Detter J.C."/>
            <person name="Glavina T."/>
            <person name="Goodstein D."/>
            <person name="Hadi M.Z."/>
            <person name="Hellsten U."/>
            <person name="Hildebrand M."/>
            <person name="Jenkins B.D."/>
            <person name="Jurka J."/>
            <person name="Kapitonov V.V."/>
            <person name="Kroger N."/>
            <person name="Lau W.W."/>
            <person name="Lane T.W."/>
            <person name="Larimer F.W."/>
            <person name="Lippmeier J.C."/>
            <person name="Lucas S."/>
            <person name="Medina M."/>
            <person name="Montsant A."/>
            <person name="Obornik M."/>
            <person name="Parker M.S."/>
            <person name="Palenik B."/>
            <person name="Pazour G.J."/>
            <person name="Richardson P.M."/>
            <person name="Rynearson T.A."/>
            <person name="Saito M.A."/>
            <person name="Schwartz D.C."/>
            <person name="Thamatrakoln K."/>
            <person name="Valentin K."/>
            <person name="Vardi A."/>
            <person name="Wilkerson F.P."/>
            <person name="Rokhsar D.S."/>
        </authorList>
    </citation>
    <scope>NUCLEOTIDE SEQUENCE [LARGE SCALE GENOMIC DNA]</scope>
    <source>
        <strain evidence="2 3">CCMP1335</strain>
    </source>
</reference>
<dbReference type="eggNOG" id="ENOG502RYJZ">
    <property type="taxonomic scope" value="Eukaryota"/>
</dbReference>
<protein>
    <submittedName>
        <fullName evidence="2">Uncharacterized protein</fullName>
    </submittedName>
</protein>
<dbReference type="OMA" id="DEVNWEN"/>
<dbReference type="EMBL" id="CP001160">
    <property type="protein sequence ID" value="ACI64402.1"/>
    <property type="molecule type" value="Genomic_DNA"/>
</dbReference>
<sequence>MVVSKFLLLSIFCSDLATVQSFSSISPLSSLIVISPVNDESRLLAHTIPSNDVDESSDNLHSQRRSFLANIASATLAITASTFIINPPSAYARAAFENGQLVYGEDSLMSPKSHGTTEEGVQPNLRYGVSNKLADKICSYNRMFAEMGGYFEGVPFEEQVRKLVADSGGQPVTFYDSVSGKPLFKAPVGRSVDAFISESKVHGWPSFRDEEVVWDNATIFLMAVVTDTVSTWCLSLATLCKFVESE</sequence>
<dbReference type="HOGENOM" id="CLU_1131004_0_0_1"/>
<dbReference type="AlphaFoldDB" id="B5YP63"/>
<dbReference type="KEGG" id="tps:THAPS_23341"/>
<evidence type="ECO:0000256" key="1">
    <source>
        <dbReference type="SAM" id="SignalP"/>
    </source>
</evidence>
<dbReference type="InParanoid" id="B5YP63"/>
<evidence type="ECO:0000313" key="3">
    <source>
        <dbReference type="Proteomes" id="UP000001449"/>
    </source>
</evidence>
<evidence type="ECO:0000313" key="2">
    <source>
        <dbReference type="EMBL" id="ACI64402.1"/>
    </source>
</evidence>
<feature type="chain" id="PRO_5002841417" evidence="1">
    <location>
        <begin position="22"/>
        <end position="246"/>
    </location>
</feature>
<name>B5YP63_THAPS</name>
<dbReference type="GeneID" id="7446163"/>
<dbReference type="PaxDb" id="35128-Thaps23341"/>
<keyword evidence="1" id="KW-0732">Signal</keyword>
<dbReference type="Proteomes" id="UP000001449">
    <property type="component" value="Chromosome 7"/>
</dbReference>
<proteinExistence type="predicted"/>
<gene>
    <name evidence="2" type="ORF">THAPS_23341</name>
</gene>
<dbReference type="RefSeq" id="XP_002295685.1">
    <property type="nucleotide sequence ID" value="XM_002295649.1"/>
</dbReference>
<reference evidence="2 3" key="2">
    <citation type="journal article" date="2008" name="Nature">
        <title>The Phaeodactylum genome reveals the evolutionary history of diatom genomes.</title>
        <authorList>
            <person name="Bowler C."/>
            <person name="Allen A.E."/>
            <person name="Badger J.H."/>
            <person name="Grimwood J."/>
            <person name="Jabbari K."/>
            <person name="Kuo A."/>
            <person name="Maheswari U."/>
            <person name="Martens C."/>
            <person name="Maumus F."/>
            <person name="Otillar R.P."/>
            <person name="Rayko E."/>
            <person name="Salamov A."/>
            <person name="Vandepoele K."/>
            <person name="Beszteri B."/>
            <person name="Gruber A."/>
            <person name="Heijde M."/>
            <person name="Katinka M."/>
            <person name="Mock T."/>
            <person name="Valentin K."/>
            <person name="Verret F."/>
            <person name="Berges J.A."/>
            <person name="Brownlee C."/>
            <person name="Cadoret J.P."/>
            <person name="Chiovitti A."/>
            <person name="Choi C.J."/>
            <person name="Coesel S."/>
            <person name="De Martino A."/>
            <person name="Detter J.C."/>
            <person name="Durkin C."/>
            <person name="Falciatore A."/>
            <person name="Fournet J."/>
            <person name="Haruta M."/>
            <person name="Huysman M.J."/>
            <person name="Jenkins B.D."/>
            <person name="Jiroutova K."/>
            <person name="Jorgensen R.E."/>
            <person name="Joubert Y."/>
            <person name="Kaplan A."/>
            <person name="Kroger N."/>
            <person name="Kroth P.G."/>
            <person name="La Roche J."/>
            <person name="Lindquist E."/>
            <person name="Lommer M."/>
            <person name="Martin-Jezequel V."/>
            <person name="Lopez P.J."/>
            <person name="Lucas S."/>
            <person name="Mangogna M."/>
            <person name="McGinnis K."/>
            <person name="Medlin L.K."/>
            <person name="Montsant A."/>
            <person name="Oudot-Le Secq M.P."/>
            <person name="Napoli C."/>
            <person name="Obornik M."/>
            <person name="Parker M.S."/>
            <person name="Petit J.L."/>
            <person name="Porcel B.M."/>
            <person name="Poulsen N."/>
            <person name="Robison M."/>
            <person name="Rychlewski L."/>
            <person name="Rynearson T.A."/>
            <person name="Schmutz J."/>
            <person name="Shapiro H."/>
            <person name="Siaut M."/>
            <person name="Stanley M."/>
            <person name="Sussman M.R."/>
            <person name="Taylor A.R."/>
            <person name="Vardi A."/>
            <person name="von Dassow P."/>
            <person name="Vyverman W."/>
            <person name="Willis A."/>
            <person name="Wyrwicz L.S."/>
            <person name="Rokhsar D.S."/>
            <person name="Weissenbach J."/>
            <person name="Armbrust E.V."/>
            <person name="Green B.R."/>
            <person name="Van de Peer Y."/>
            <person name="Grigoriev I.V."/>
        </authorList>
    </citation>
    <scope>NUCLEOTIDE SEQUENCE [LARGE SCALE GENOMIC DNA]</scope>
    <source>
        <strain evidence="2 3">CCMP1335</strain>
    </source>
</reference>
<keyword evidence="3" id="KW-1185">Reference proteome</keyword>